<feature type="transmembrane region" description="Helical" evidence="14">
    <location>
        <begin position="76"/>
        <end position="99"/>
    </location>
</feature>
<comment type="similarity">
    <text evidence="2 13">Belongs to the sodium:solute symporter (SSF) (TC 2.A.21) family.</text>
</comment>
<dbReference type="PANTHER" id="PTHR48086:SF3">
    <property type="entry name" value="SODIUM_PROLINE SYMPORTER"/>
    <property type="match status" value="1"/>
</dbReference>
<dbReference type="Pfam" id="PF00474">
    <property type="entry name" value="SSF"/>
    <property type="match status" value="1"/>
</dbReference>
<evidence type="ECO:0000256" key="7">
    <source>
        <dbReference type="ARBA" id="ARBA00022989"/>
    </source>
</evidence>
<evidence type="ECO:0000256" key="10">
    <source>
        <dbReference type="ARBA" id="ARBA00023136"/>
    </source>
</evidence>
<keyword evidence="8" id="KW-0915">Sodium</keyword>
<feature type="transmembrane region" description="Helical" evidence="14">
    <location>
        <begin position="45"/>
        <end position="70"/>
    </location>
</feature>
<evidence type="ECO:0000256" key="12">
    <source>
        <dbReference type="ARBA" id="ARBA00033708"/>
    </source>
</evidence>
<proteinExistence type="inferred from homology"/>
<dbReference type="RefSeq" id="WP_092471994.1">
    <property type="nucleotide sequence ID" value="NZ_FOOX01000010.1"/>
</dbReference>
<dbReference type="CDD" id="cd10322">
    <property type="entry name" value="SLC5sbd"/>
    <property type="match status" value="1"/>
</dbReference>
<evidence type="ECO:0000256" key="11">
    <source>
        <dbReference type="ARBA" id="ARBA00023201"/>
    </source>
</evidence>
<feature type="transmembrane region" description="Helical" evidence="14">
    <location>
        <begin position="187"/>
        <end position="208"/>
    </location>
</feature>
<evidence type="ECO:0000313" key="15">
    <source>
        <dbReference type="EMBL" id="SFG81859.1"/>
    </source>
</evidence>
<reference evidence="16" key="1">
    <citation type="submission" date="2016-10" db="EMBL/GenBank/DDBJ databases">
        <authorList>
            <person name="Varghese N."/>
            <person name="Submissions S."/>
        </authorList>
    </citation>
    <scope>NUCLEOTIDE SEQUENCE [LARGE SCALE GENOMIC DNA]</scope>
    <source>
        <strain evidence="16">DSM 17038</strain>
    </source>
</reference>
<feature type="transmembrane region" description="Helical" evidence="14">
    <location>
        <begin position="228"/>
        <end position="251"/>
    </location>
</feature>
<dbReference type="OrthoDB" id="9810181at2"/>
<feature type="transmembrane region" description="Helical" evidence="14">
    <location>
        <begin position="390"/>
        <end position="413"/>
    </location>
</feature>
<dbReference type="STRING" id="341036.SAMN05660649_02791"/>
<dbReference type="Proteomes" id="UP000199337">
    <property type="component" value="Unassembled WGS sequence"/>
</dbReference>
<feature type="transmembrane region" description="Helical" evidence="14">
    <location>
        <begin position="420"/>
        <end position="440"/>
    </location>
</feature>
<accession>A0A1I2V067</accession>
<keyword evidence="11" id="KW-0739">Sodium transport</keyword>
<dbReference type="Gene3D" id="1.20.1730.10">
    <property type="entry name" value="Sodium/glucose cotransporter"/>
    <property type="match status" value="1"/>
</dbReference>
<evidence type="ECO:0000256" key="4">
    <source>
        <dbReference type="ARBA" id="ARBA00022475"/>
    </source>
</evidence>
<dbReference type="InterPro" id="IPR050277">
    <property type="entry name" value="Sodium:Solute_Symporter"/>
</dbReference>
<feature type="transmembrane region" description="Helical" evidence="14">
    <location>
        <begin position="365"/>
        <end position="384"/>
    </location>
</feature>
<protein>
    <submittedName>
        <fullName evidence="15">Solute:Na+ symporter, SSS family</fullName>
    </submittedName>
</protein>
<dbReference type="GO" id="GO:0005886">
    <property type="term" value="C:plasma membrane"/>
    <property type="evidence" value="ECO:0007669"/>
    <property type="project" value="UniProtKB-SubCell"/>
</dbReference>
<feature type="transmembrane region" description="Helical" evidence="14">
    <location>
        <begin position="446"/>
        <end position="467"/>
    </location>
</feature>
<keyword evidence="6" id="KW-0769">Symport</keyword>
<organism evidence="15 16">
    <name type="scientific">Desulfotruncus arcticus DSM 17038</name>
    <dbReference type="NCBI Taxonomy" id="1121424"/>
    <lineage>
        <taxon>Bacteria</taxon>
        <taxon>Bacillati</taxon>
        <taxon>Bacillota</taxon>
        <taxon>Clostridia</taxon>
        <taxon>Eubacteriales</taxon>
        <taxon>Desulfallaceae</taxon>
        <taxon>Desulfotruncus</taxon>
    </lineage>
</organism>
<keyword evidence="10 14" id="KW-0472">Membrane</keyword>
<evidence type="ECO:0000256" key="1">
    <source>
        <dbReference type="ARBA" id="ARBA00004651"/>
    </source>
</evidence>
<keyword evidence="4" id="KW-1003">Cell membrane</keyword>
<keyword evidence="5 14" id="KW-0812">Transmembrane</keyword>
<dbReference type="PANTHER" id="PTHR48086">
    <property type="entry name" value="SODIUM/PROLINE SYMPORTER-RELATED"/>
    <property type="match status" value="1"/>
</dbReference>
<evidence type="ECO:0000256" key="3">
    <source>
        <dbReference type="ARBA" id="ARBA00022448"/>
    </source>
</evidence>
<dbReference type="InterPro" id="IPR001734">
    <property type="entry name" value="Na/solute_symporter"/>
</dbReference>
<feature type="transmembrane region" description="Helical" evidence="14">
    <location>
        <begin position="272"/>
        <end position="296"/>
    </location>
</feature>
<dbReference type="PROSITE" id="PS50283">
    <property type="entry name" value="NA_SOLUT_SYMP_3"/>
    <property type="match status" value="1"/>
</dbReference>
<dbReference type="AlphaFoldDB" id="A0A1I2V067"/>
<evidence type="ECO:0000256" key="5">
    <source>
        <dbReference type="ARBA" id="ARBA00022692"/>
    </source>
</evidence>
<name>A0A1I2V067_9FIRM</name>
<evidence type="ECO:0000256" key="14">
    <source>
        <dbReference type="SAM" id="Phobius"/>
    </source>
</evidence>
<evidence type="ECO:0000256" key="8">
    <source>
        <dbReference type="ARBA" id="ARBA00023053"/>
    </source>
</evidence>
<dbReference type="InterPro" id="IPR038377">
    <property type="entry name" value="Na/Glc_symporter_sf"/>
</dbReference>
<keyword evidence="9" id="KW-0406">Ion transport</keyword>
<keyword evidence="16" id="KW-1185">Reference proteome</keyword>
<comment type="catalytic activity">
    <reaction evidence="12">
        <text>L-proline(in) + Na(+)(in) = L-proline(out) + Na(+)(out)</text>
        <dbReference type="Rhea" id="RHEA:28967"/>
        <dbReference type="ChEBI" id="CHEBI:29101"/>
        <dbReference type="ChEBI" id="CHEBI:60039"/>
    </reaction>
</comment>
<sequence>MSSYYIYLAIGLYFALGTIVAVYARRGMGRGMADFFLANRTVNGIVAALTYSATTYSAFMLVGLAGFTYIGGVGAWGFELIYLSGLVLVAFFGPRFWLAGKKYNYITPAELLGDRYQSRAVQAITAITSIIFLIPYSAVQLIGIGTLMEGMSKGTIPFMAGLIIATVVAVVWAFMGGMRAVAWTDSLQALIMITVSTLSVVFIIHRAFGDAGTMFSMLEKNYPGWLSVPGPGFFNFNTFLGLSLPWFFFSLSNPQVSQRLFIPRSLTHMRTMVMGFLCFGFVYTLISVLWGFSARLLVPDLSNGDLATPALLSMNIIPPVIALLVMVGITAAAISTINSIVLTLSSMISQDVIKQIMPAVEENNLLLTGKIFVFLFTLGAFVFATMRLGLIAVLSVASSAGLLVTVPAIFGAFFWKRGTAAAVVVSILAGGTAALLFQFANIKPLGWGPGVWSGIISTVLFIVVSWFTKPPAAKAEEFMEYINGALKEKNAI</sequence>
<gene>
    <name evidence="15" type="ORF">SAMN05660649_02791</name>
</gene>
<comment type="subcellular location">
    <subcellularLocation>
        <location evidence="1">Cell membrane</location>
        <topology evidence="1">Multi-pass membrane protein</topology>
    </subcellularLocation>
</comment>
<evidence type="ECO:0000313" key="16">
    <source>
        <dbReference type="Proteomes" id="UP000199337"/>
    </source>
</evidence>
<keyword evidence="3" id="KW-0813">Transport</keyword>
<dbReference type="GO" id="GO:0006814">
    <property type="term" value="P:sodium ion transport"/>
    <property type="evidence" value="ECO:0007669"/>
    <property type="project" value="UniProtKB-KW"/>
</dbReference>
<feature type="transmembrane region" description="Helical" evidence="14">
    <location>
        <begin position="6"/>
        <end position="24"/>
    </location>
</feature>
<dbReference type="EMBL" id="FOOX01000010">
    <property type="protein sequence ID" value="SFG81859.1"/>
    <property type="molecule type" value="Genomic_DNA"/>
</dbReference>
<evidence type="ECO:0000256" key="13">
    <source>
        <dbReference type="RuleBase" id="RU362091"/>
    </source>
</evidence>
<keyword evidence="7 14" id="KW-1133">Transmembrane helix</keyword>
<evidence type="ECO:0000256" key="2">
    <source>
        <dbReference type="ARBA" id="ARBA00006434"/>
    </source>
</evidence>
<evidence type="ECO:0000256" key="6">
    <source>
        <dbReference type="ARBA" id="ARBA00022847"/>
    </source>
</evidence>
<feature type="transmembrane region" description="Helical" evidence="14">
    <location>
        <begin position="120"/>
        <end position="144"/>
    </location>
</feature>
<feature type="transmembrane region" description="Helical" evidence="14">
    <location>
        <begin position="156"/>
        <end position="175"/>
    </location>
</feature>
<dbReference type="GO" id="GO:0015293">
    <property type="term" value="F:symporter activity"/>
    <property type="evidence" value="ECO:0007669"/>
    <property type="project" value="UniProtKB-KW"/>
</dbReference>
<feature type="transmembrane region" description="Helical" evidence="14">
    <location>
        <begin position="316"/>
        <end position="344"/>
    </location>
</feature>
<evidence type="ECO:0000256" key="9">
    <source>
        <dbReference type="ARBA" id="ARBA00023065"/>
    </source>
</evidence>